<dbReference type="InterPro" id="IPR004312">
    <property type="entry name" value="ATHILA_Orf1_C"/>
</dbReference>
<keyword evidence="5" id="KW-1185">Reference proteome</keyword>
<evidence type="ECO:0000256" key="1">
    <source>
        <dbReference type="SAM" id="MobiDB-lite"/>
    </source>
</evidence>
<evidence type="ECO:0000313" key="5">
    <source>
        <dbReference type="Proteomes" id="UP000467841"/>
    </source>
</evidence>
<evidence type="ECO:0000313" key="4">
    <source>
        <dbReference type="EMBL" id="CAA7019708.1"/>
    </source>
</evidence>
<sequence length="294" mass="34077">MQLVGLMMSPQPAYGKETVEFLASLQVNFYEPDEITWRTTDVFHFDHKEGRETELDTSAAELQVFWMMIGIGEYKSSTAKSTHIRNSTLRYVHKALTHTIYARRDVTNINEKELFLMNNGVVKFLHTLQTEQRWLKIGPTTAWRPTCSRVSSATESMPFLWTRSEKEEVGSSYLCKTTYLRGQPINGRHNYQFAYGPFDYELASFFLPNKELTYLTVRENVDFEPPIEAIQEQGQEEADHVNPRAAERDGEISGDDELPDEYKTRGSTSGITNLRKKVCLRRPKRMHWLSMENV</sequence>
<reference evidence="3 5" key="1">
    <citation type="submission" date="2020-01" db="EMBL/GenBank/DDBJ databases">
        <authorList>
            <person name="Mishra B."/>
        </authorList>
    </citation>
    <scope>NUCLEOTIDE SEQUENCE [LARGE SCALE GENOMIC DNA]</scope>
</reference>
<feature type="compositionally biased region" description="Basic and acidic residues" evidence="1">
    <location>
        <begin position="237"/>
        <end position="251"/>
    </location>
</feature>
<proteinExistence type="predicted"/>
<feature type="domain" description="Arabidopsis retrotransposon Orf1 C-terminal" evidence="2">
    <location>
        <begin position="173"/>
        <end position="251"/>
    </location>
</feature>
<organism evidence="3 5">
    <name type="scientific">Microthlaspi erraticum</name>
    <dbReference type="NCBI Taxonomy" id="1685480"/>
    <lineage>
        <taxon>Eukaryota</taxon>
        <taxon>Viridiplantae</taxon>
        <taxon>Streptophyta</taxon>
        <taxon>Embryophyta</taxon>
        <taxon>Tracheophyta</taxon>
        <taxon>Spermatophyta</taxon>
        <taxon>Magnoliopsida</taxon>
        <taxon>eudicotyledons</taxon>
        <taxon>Gunneridae</taxon>
        <taxon>Pentapetalae</taxon>
        <taxon>rosids</taxon>
        <taxon>malvids</taxon>
        <taxon>Brassicales</taxon>
        <taxon>Brassicaceae</taxon>
        <taxon>Coluteocarpeae</taxon>
        <taxon>Microthlaspi</taxon>
    </lineage>
</organism>
<evidence type="ECO:0000313" key="3">
    <source>
        <dbReference type="EMBL" id="CAA7019099.1"/>
    </source>
</evidence>
<name>A0A6D2HS15_9BRAS</name>
<dbReference type="EMBL" id="CACVBM020000443">
    <property type="protein sequence ID" value="CAA7019099.1"/>
    <property type="molecule type" value="Genomic_DNA"/>
</dbReference>
<dbReference type="Pfam" id="PF03078">
    <property type="entry name" value="ATHILA"/>
    <property type="match status" value="2"/>
</dbReference>
<protein>
    <recommendedName>
        <fullName evidence="2">Arabidopsis retrotransposon Orf1 C-terminal domain-containing protein</fullName>
    </recommendedName>
</protein>
<feature type="region of interest" description="Disordered" evidence="1">
    <location>
        <begin position="233"/>
        <end position="269"/>
    </location>
</feature>
<accession>A0A6D2HS15</accession>
<dbReference type="AlphaFoldDB" id="A0A6D2HS15"/>
<gene>
    <name evidence="3" type="ORF">MERR_LOCUS6334</name>
    <name evidence="4" type="ORF">MERR_LOCUS6943</name>
</gene>
<evidence type="ECO:0000259" key="2">
    <source>
        <dbReference type="Pfam" id="PF03078"/>
    </source>
</evidence>
<dbReference type="Proteomes" id="UP000467841">
    <property type="component" value="Unassembled WGS sequence"/>
</dbReference>
<dbReference type="EMBL" id="CACVBM020000477">
    <property type="protein sequence ID" value="CAA7019708.1"/>
    <property type="molecule type" value="Genomic_DNA"/>
</dbReference>
<feature type="domain" description="Arabidopsis retrotransposon Orf1 C-terminal" evidence="2">
    <location>
        <begin position="2"/>
        <end position="127"/>
    </location>
</feature>